<accession>A0A5C8UQV9</accession>
<dbReference type="EMBL" id="VRMG01000007">
    <property type="protein sequence ID" value="TXN30320.1"/>
    <property type="molecule type" value="Genomic_DNA"/>
</dbReference>
<reference evidence="2 3" key="1">
    <citation type="submission" date="2019-08" db="EMBL/GenBank/DDBJ databases">
        <title>Bacterial whole genome sequence for Glaciihabitans sp. CHu50b-6-2.</title>
        <authorList>
            <person name="Jin L."/>
        </authorList>
    </citation>
    <scope>NUCLEOTIDE SEQUENCE [LARGE SCALE GENOMIC DNA]</scope>
    <source>
        <strain evidence="2 3">CHu50b-6-2</strain>
    </source>
</reference>
<comment type="caution">
    <text evidence="2">The sequence shown here is derived from an EMBL/GenBank/DDBJ whole genome shotgun (WGS) entry which is preliminary data.</text>
</comment>
<evidence type="ECO:0000256" key="1">
    <source>
        <dbReference type="SAM" id="MobiDB-lite"/>
    </source>
</evidence>
<proteinExistence type="predicted"/>
<gene>
    <name evidence="2" type="ORF">FVP33_09900</name>
</gene>
<dbReference type="Proteomes" id="UP000321379">
    <property type="component" value="Unassembled WGS sequence"/>
</dbReference>
<name>A0A5C8UQV9_9MICO</name>
<protein>
    <submittedName>
        <fullName evidence="2">Uncharacterized protein</fullName>
    </submittedName>
</protein>
<dbReference type="AlphaFoldDB" id="A0A5C8UQV9"/>
<evidence type="ECO:0000313" key="3">
    <source>
        <dbReference type="Proteomes" id="UP000321379"/>
    </source>
</evidence>
<sequence length="63" mass="6930">MTSIHVTNIVGYPRGSREPGAGSREPGAGSREPGGRRRRLDTLASEFCPYRRPGRAMCERLEA</sequence>
<evidence type="ECO:0000313" key="2">
    <source>
        <dbReference type="EMBL" id="TXN30320.1"/>
    </source>
</evidence>
<feature type="region of interest" description="Disordered" evidence="1">
    <location>
        <begin position="1"/>
        <end position="40"/>
    </location>
</feature>
<organism evidence="2 3">
    <name type="scientific">Lacisediminihabitans profunda</name>
    <dbReference type="NCBI Taxonomy" id="2594790"/>
    <lineage>
        <taxon>Bacteria</taxon>
        <taxon>Bacillati</taxon>
        <taxon>Actinomycetota</taxon>
        <taxon>Actinomycetes</taxon>
        <taxon>Micrococcales</taxon>
        <taxon>Microbacteriaceae</taxon>
        <taxon>Lacisediminihabitans</taxon>
    </lineage>
</organism>
<keyword evidence="3" id="KW-1185">Reference proteome</keyword>